<dbReference type="AlphaFoldDB" id="A0AAN9RDF3"/>
<sequence length="130" mass="14482">MVDILRTTIFPLLLNTLSPLKQLLVQYLRSKTILKETKARSSLACCLLMSAMTLRNVVLVLRRCLLYSSSFLSRNSSRICIVVGVPEWLSGMTRNHVGSARAEGSVVAEDDMCSRVFDLIILLLLLGVQL</sequence>
<dbReference type="EMBL" id="JAYMYQ010000001">
    <property type="protein sequence ID" value="KAK7362553.1"/>
    <property type="molecule type" value="Genomic_DNA"/>
</dbReference>
<comment type="caution">
    <text evidence="1">The sequence shown here is derived from an EMBL/GenBank/DDBJ whole genome shotgun (WGS) entry which is preliminary data.</text>
</comment>
<organism evidence="1 2">
    <name type="scientific">Canavalia gladiata</name>
    <name type="common">Sword bean</name>
    <name type="synonym">Dolichos gladiatus</name>
    <dbReference type="NCBI Taxonomy" id="3824"/>
    <lineage>
        <taxon>Eukaryota</taxon>
        <taxon>Viridiplantae</taxon>
        <taxon>Streptophyta</taxon>
        <taxon>Embryophyta</taxon>
        <taxon>Tracheophyta</taxon>
        <taxon>Spermatophyta</taxon>
        <taxon>Magnoliopsida</taxon>
        <taxon>eudicotyledons</taxon>
        <taxon>Gunneridae</taxon>
        <taxon>Pentapetalae</taxon>
        <taxon>rosids</taxon>
        <taxon>fabids</taxon>
        <taxon>Fabales</taxon>
        <taxon>Fabaceae</taxon>
        <taxon>Papilionoideae</taxon>
        <taxon>50 kb inversion clade</taxon>
        <taxon>NPAAA clade</taxon>
        <taxon>indigoferoid/millettioid clade</taxon>
        <taxon>Phaseoleae</taxon>
        <taxon>Canavalia</taxon>
    </lineage>
</organism>
<proteinExistence type="predicted"/>
<reference evidence="1 2" key="1">
    <citation type="submission" date="2024-01" db="EMBL/GenBank/DDBJ databases">
        <title>The genomes of 5 underutilized Papilionoideae crops provide insights into root nodulation and disease resistanc.</title>
        <authorList>
            <person name="Jiang F."/>
        </authorList>
    </citation>
    <scope>NUCLEOTIDE SEQUENCE [LARGE SCALE GENOMIC DNA]</scope>
    <source>
        <strain evidence="1">LVBAO_FW01</strain>
        <tissue evidence="1">Leaves</tissue>
    </source>
</reference>
<accession>A0AAN9RDF3</accession>
<name>A0AAN9RDF3_CANGL</name>
<gene>
    <name evidence="1" type="ORF">VNO77_04669</name>
</gene>
<evidence type="ECO:0000313" key="2">
    <source>
        <dbReference type="Proteomes" id="UP001367508"/>
    </source>
</evidence>
<protein>
    <submittedName>
        <fullName evidence="1">Uncharacterized protein</fullName>
    </submittedName>
</protein>
<keyword evidence="2" id="KW-1185">Reference proteome</keyword>
<evidence type="ECO:0000313" key="1">
    <source>
        <dbReference type="EMBL" id="KAK7362553.1"/>
    </source>
</evidence>
<dbReference type="Proteomes" id="UP001367508">
    <property type="component" value="Unassembled WGS sequence"/>
</dbReference>